<dbReference type="RefSeq" id="WP_165915954.1">
    <property type="nucleotide sequence ID" value="NZ_BAAAVY010000002.1"/>
</dbReference>
<organism evidence="1 2">
    <name type="scientific">Aminobacter aminovorans</name>
    <name type="common">Chelatobacter heintzii</name>
    <dbReference type="NCBI Taxonomy" id="83263"/>
    <lineage>
        <taxon>Bacteria</taxon>
        <taxon>Pseudomonadati</taxon>
        <taxon>Pseudomonadota</taxon>
        <taxon>Alphaproteobacteria</taxon>
        <taxon>Hyphomicrobiales</taxon>
        <taxon>Phyllobacteriaceae</taxon>
        <taxon>Aminobacter</taxon>
    </lineage>
</organism>
<dbReference type="Proteomes" id="UP000254701">
    <property type="component" value="Unassembled WGS sequence"/>
</dbReference>
<name>A0A380WMM7_AMIAI</name>
<proteinExistence type="predicted"/>
<gene>
    <name evidence="1" type="ORF">NCTC10684_03400</name>
</gene>
<dbReference type="AlphaFoldDB" id="A0A380WMM7"/>
<evidence type="ECO:0000313" key="1">
    <source>
        <dbReference type="EMBL" id="SUU90151.1"/>
    </source>
</evidence>
<accession>A0A380WMM7</accession>
<evidence type="ECO:0000313" key="2">
    <source>
        <dbReference type="Proteomes" id="UP000254701"/>
    </source>
</evidence>
<dbReference type="EMBL" id="UFSM01000001">
    <property type="protein sequence ID" value="SUU90151.1"/>
    <property type="molecule type" value="Genomic_DNA"/>
</dbReference>
<protein>
    <submittedName>
        <fullName evidence="1">Uncharacterized protein</fullName>
    </submittedName>
</protein>
<sequence>MPTLFNAYAEMFRIATFQADHATQRTKRCDADRLQLDAPQRRCPHRRTKLGWHA</sequence>
<reference evidence="1 2" key="1">
    <citation type="submission" date="2018-06" db="EMBL/GenBank/DDBJ databases">
        <authorList>
            <consortium name="Pathogen Informatics"/>
            <person name="Doyle S."/>
        </authorList>
    </citation>
    <scope>NUCLEOTIDE SEQUENCE [LARGE SCALE GENOMIC DNA]</scope>
    <source>
        <strain evidence="1 2">NCTC10684</strain>
    </source>
</reference>